<evidence type="ECO:0000256" key="3">
    <source>
        <dbReference type="ARBA" id="ARBA00022692"/>
    </source>
</evidence>
<gene>
    <name evidence="7" type="ORF">BROSI_A1949</name>
</gene>
<dbReference type="NCBIfam" id="TIGR00374">
    <property type="entry name" value="flippase-like domain"/>
    <property type="match status" value="1"/>
</dbReference>
<sequence length="370" mass="41604">MKLSKKNILFILSIIASIVCTWLFIRNIDWLLLKNALRDANYWFIIPTLILTLLVYVIRAIRWRGLLSHIKSISVINLLSVTSIGFMANNILPARVGEVLRPFILTKKENIKFSTSFATVIVERIFDMLGLIIFTVVVIALLPHPSDTHHNTFAQASASHVSAVKESIIPSLKKWTEIFAAVGVLTVAGIFFVVMKPDFFKKILSNLCSFLPHKLRDKVLGLYESFIYGLKILEDKKQTVWILVLSLFIWFLGGAEIYLLGFSFHMHLPFVGACLVAVCLALAVALPQAPGYIGVFHIAVLKSLHIFGIETTAAQSYAIVLWAISIFPSTIMGFLFLWREGIAFREVVKLEEEIAEGKLEELEGVTRDIK</sequence>
<proteinExistence type="predicted"/>
<feature type="transmembrane region" description="Helical" evidence="6">
    <location>
        <begin position="240"/>
        <end position="260"/>
    </location>
</feature>
<dbReference type="Proteomes" id="UP000032309">
    <property type="component" value="Unassembled WGS sequence"/>
</dbReference>
<evidence type="ECO:0000256" key="4">
    <source>
        <dbReference type="ARBA" id="ARBA00022989"/>
    </source>
</evidence>
<keyword evidence="3 6" id="KW-0812">Transmembrane</keyword>
<comment type="caution">
    <text evidence="7">The sequence shown here is derived from an EMBL/GenBank/DDBJ whole genome shotgun (WGS) entry which is preliminary data.</text>
</comment>
<feature type="transmembrane region" description="Helical" evidence="6">
    <location>
        <begin position="7"/>
        <end position="25"/>
    </location>
</feature>
<keyword evidence="5 6" id="KW-0472">Membrane</keyword>
<dbReference type="EMBL" id="BAFN01000001">
    <property type="protein sequence ID" value="GAN33427.1"/>
    <property type="molecule type" value="Genomic_DNA"/>
</dbReference>
<accession>A0ABQ0JXF5</accession>
<evidence type="ECO:0000256" key="1">
    <source>
        <dbReference type="ARBA" id="ARBA00004651"/>
    </source>
</evidence>
<dbReference type="InterPro" id="IPR022791">
    <property type="entry name" value="L-PG_synthase/AglD"/>
</dbReference>
<evidence type="ECO:0008006" key="9">
    <source>
        <dbReference type="Google" id="ProtNLM"/>
    </source>
</evidence>
<feature type="transmembrane region" description="Helical" evidence="6">
    <location>
        <begin position="117"/>
        <end position="142"/>
    </location>
</feature>
<evidence type="ECO:0000256" key="6">
    <source>
        <dbReference type="SAM" id="Phobius"/>
    </source>
</evidence>
<keyword evidence="8" id="KW-1185">Reference proteome</keyword>
<organism evidence="7 8">
    <name type="scientific">Candidatus Brocadia sinica JPN1</name>
    <dbReference type="NCBI Taxonomy" id="1197129"/>
    <lineage>
        <taxon>Bacteria</taxon>
        <taxon>Pseudomonadati</taxon>
        <taxon>Planctomycetota</taxon>
        <taxon>Candidatus Brocadiia</taxon>
        <taxon>Candidatus Brocadiales</taxon>
        <taxon>Candidatus Brocadiaceae</taxon>
        <taxon>Candidatus Brocadia</taxon>
    </lineage>
</organism>
<feature type="transmembrane region" description="Helical" evidence="6">
    <location>
        <begin position="178"/>
        <end position="195"/>
    </location>
</feature>
<feature type="transmembrane region" description="Helical" evidence="6">
    <location>
        <begin position="315"/>
        <end position="338"/>
    </location>
</feature>
<protein>
    <recommendedName>
        <fullName evidence="9">Integral membrane protein</fullName>
    </recommendedName>
</protein>
<feature type="transmembrane region" description="Helical" evidence="6">
    <location>
        <begin position="266"/>
        <end position="285"/>
    </location>
</feature>
<comment type="subcellular location">
    <subcellularLocation>
        <location evidence="1">Cell membrane</location>
        <topology evidence="1">Multi-pass membrane protein</topology>
    </subcellularLocation>
</comment>
<keyword evidence="4 6" id="KW-1133">Transmembrane helix</keyword>
<dbReference type="RefSeq" id="WP_052563472.1">
    <property type="nucleotide sequence ID" value="NZ_BAFN01000001.1"/>
</dbReference>
<evidence type="ECO:0000256" key="2">
    <source>
        <dbReference type="ARBA" id="ARBA00022475"/>
    </source>
</evidence>
<evidence type="ECO:0000313" key="7">
    <source>
        <dbReference type="EMBL" id="GAN33427.1"/>
    </source>
</evidence>
<evidence type="ECO:0000256" key="5">
    <source>
        <dbReference type="ARBA" id="ARBA00023136"/>
    </source>
</evidence>
<feature type="transmembrane region" description="Helical" evidence="6">
    <location>
        <begin position="40"/>
        <end position="61"/>
    </location>
</feature>
<keyword evidence="2" id="KW-1003">Cell membrane</keyword>
<name>A0ABQ0JXF5_9BACT</name>
<reference evidence="8" key="1">
    <citation type="journal article" date="2015" name="Genome Announc.">
        <title>Draft Genome Sequence of an Anaerobic Ammonium-Oxidizing Bacterium, "Candidatus Brocadia sinica".</title>
        <authorList>
            <person name="Oshiki M."/>
            <person name="Shinyako-Hata K."/>
            <person name="Satoh H."/>
            <person name="Okabe S."/>
        </authorList>
    </citation>
    <scope>NUCLEOTIDE SEQUENCE [LARGE SCALE GENOMIC DNA]</scope>
    <source>
        <strain evidence="8">JPN1</strain>
    </source>
</reference>
<dbReference type="PANTHER" id="PTHR39087">
    <property type="entry name" value="UPF0104 MEMBRANE PROTEIN MJ1595"/>
    <property type="match status" value="1"/>
</dbReference>
<evidence type="ECO:0000313" key="8">
    <source>
        <dbReference type="Proteomes" id="UP000032309"/>
    </source>
</evidence>
<dbReference type="PANTHER" id="PTHR39087:SF2">
    <property type="entry name" value="UPF0104 MEMBRANE PROTEIN MJ1595"/>
    <property type="match status" value="1"/>
</dbReference>
<dbReference type="Pfam" id="PF03706">
    <property type="entry name" value="LPG_synthase_TM"/>
    <property type="match status" value="1"/>
</dbReference>